<evidence type="ECO:0000313" key="2">
    <source>
        <dbReference type="Proteomes" id="UP000326061"/>
    </source>
</evidence>
<dbReference type="KEGG" id="suln:FJR47_07075"/>
<dbReference type="Proteomes" id="UP000326061">
    <property type="component" value="Chromosome"/>
</dbReference>
<keyword evidence="2" id="KW-1185">Reference proteome</keyword>
<reference evidence="2" key="1">
    <citation type="submission" date="2019-06" db="EMBL/GenBank/DDBJ databases">
        <title>Sulfurimonas gotlandica sp. nov., a chemoautotrophic and psychrotolerant epsilonproteobacterium isolated from a pelagic redoxcline, and an emended description of the genus Sulfurimonas.</title>
        <authorList>
            <person name="Wang S."/>
            <person name="Jiang L."/>
            <person name="Shao Z."/>
        </authorList>
    </citation>
    <scope>NUCLEOTIDE SEQUENCE [LARGE SCALE GENOMIC DNA]</scope>
    <source>
        <strain evidence="2">1-1N</strain>
    </source>
</reference>
<protein>
    <submittedName>
        <fullName evidence="1">Uncharacterized protein</fullName>
    </submittedName>
</protein>
<evidence type="ECO:0000313" key="1">
    <source>
        <dbReference type="EMBL" id="QFR43686.1"/>
    </source>
</evidence>
<name>A0AAJ4DN47_9BACT</name>
<organism evidence="1 2">
    <name type="scientific">Sulfurimonas xiamenensis</name>
    <dbReference type="NCBI Taxonomy" id="2590021"/>
    <lineage>
        <taxon>Bacteria</taxon>
        <taxon>Pseudomonadati</taxon>
        <taxon>Campylobacterota</taxon>
        <taxon>Epsilonproteobacteria</taxon>
        <taxon>Campylobacterales</taxon>
        <taxon>Sulfurimonadaceae</taxon>
        <taxon>Sulfurimonas</taxon>
    </lineage>
</organism>
<accession>A0AAJ4DN47</accession>
<gene>
    <name evidence="1" type="ORF">FJR47_07075</name>
</gene>
<dbReference type="RefSeq" id="WP_152299748.1">
    <property type="nucleotide sequence ID" value="NZ_CP041166.1"/>
</dbReference>
<proteinExistence type="predicted"/>
<sequence length="99" mass="11635">MSIIFESTIKMVEGSKTDWYIELKDTIDGTIEICKDLQEYSKKIEELGNKYGGIIDEVKWNKNEDIHPIIINEIRFKMAELQKEIEEERGEPIIKEENS</sequence>
<dbReference type="AlphaFoldDB" id="A0AAJ4DN47"/>
<dbReference type="EMBL" id="CP041166">
    <property type="protein sequence ID" value="QFR43686.1"/>
    <property type="molecule type" value="Genomic_DNA"/>
</dbReference>